<dbReference type="Proteomes" id="UP000553756">
    <property type="component" value="Unassembled WGS sequence"/>
</dbReference>
<sequence>LGQLGQLGQLSQRAGDPQQAHMPVICVGLHGADFPEQLAAASSLLSQRCPGTVMVVNDAELLGPAIGMYESINMVVGTGSNVVGQTSDHTMLRAGGYGFGWLLGDFGSAPSLARESVRELLLDATLHGEDAAARDALWPLLAERLDIRAITELPLAIGAHIGETEWGSLAPLVFAAVNNGSHVTQTTLNFAVDVLGGSVESLIKQGAVGNAVVAAGGVITHQPVMQQLLRERLAQVRTRPLTLHILDRPPIDGALALAAQKCLELAE</sequence>
<comment type="caution">
    <text evidence="1">The sequence shown here is derived from an EMBL/GenBank/DDBJ whole genome shotgun (WGS) entry which is preliminary data.</text>
</comment>
<dbReference type="PANTHER" id="PTHR43190:SF3">
    <property type="entry name" value="N-ACETYL-D-GLUCOSAMINE KINASE"/>
    <property type="match status" value="1"/>
</dbReference>
<name>A0ABX1SYM6_9BIFI</name>
<feature type="non-terminal residue" evidence="1">
    <location>
        <position position="1"/>
    </location>
</feature>
<dbReference type="RefSeq" id="WP_172144627.1">
    <property type="nucleotide sequence ID" value="NZ_JAAIIJ010000011.1"/>
</dbReference>
<evidence type="ECO:0000313" key="2">
    <source>
        <dbReference type="Proteomes" id="UP000553756"/>
    </source>
</evidence>
<dbReference type="InterPro" id="IPR043129">
    <property type="entry name" value="ATPase_NBD"/>
</dbReference>
<keyword evidence="1" id="KW-0418">Kinase</keyword>
<dbReference type="PANTHER" id="PTHR43190">
    <property type="entry name" value="N-ACETYL-D-GLUCOSAMINE KINASE"/>
    <property type="match status" value="1"/>
</dbReference>
<reference evidence="1 2" key="1">
    <citation type="submission" date="2020-02" db="EMBL/GenBank/DDBJ databases">
        <title>Characterization of phylogenetic diversity of novel bifidobacterial species isolated in Czech ZOOs.</title>
        <authorList>
            <person name="Lugli G.A."/>
            <person name="Vera N.B."/>
            <person name="Ventura M."/>
        </authorList>
    </citation>
    <scope>NUCLEOTIDE SEQUENCE [LARGE SCALE GENOMIC DNA]</scope>
    <source>
        <strain evidence="1 2">DSM 109963</strain>
    </source>
</reference>
<dbReference type="Gene3D" id="3.30.420.40">
    <property type="match status" value="2"/>
</dbReference>
<organism evidence="1 2">
    <name type="scientific">Bifidobacterium panos</name>
    <dbReference type="NCBI Taxonomy" id="2675321"/>
    <lineage>
        <taxon>Bacteria</taxon>
        <taxon>Bacillati</taxon>
        <taxon>Actinomycetota</taxon>
        <taxon>Actinomycetes</taxon>
        <taxon>Bifidobacteriales</taxon>
        <taxon>Bifidobacteriaceae</taxon>
        <taxon>Bifidobacterium</taxon>
    </lineage>
</organism>
<dbReference type="EMBL" id="JAAIIJ010000011">
    <property type="protein sequence ID" value="NMN02008.1"/>
    <property type="molecule type" value="Genomic_DNA"/>
</dbReference>
<evidence type="ECO:0000313" key="1">
    <source>
        <dbReference type="EMBL" id="NMN02008.1"/>
    </source>
</evidence>
<protein>
    <submittedName>
        <fullName evidence="1">Sugar kinase</fullName>
    </submittedName>
</protein>
<keyword evidence="2" id="KW-1185">Reference proteome</keyword>
<accession>A0ABX1SYM6</accession>
<keyword evidence="1" id="KW-0808">Transferase</keyword>
<proteinExistence type="predicted"/>
<dbReference type="SUPFAM" id="SSF53067">
    <property type="entry name" value="Actin-like ATPase domain"/>
    <property type="match status" value="1"/>
</dbReference>
<gene>
    <name evidence="1" type="ORF">G1C94_0630</name>
</gene>
<dbReference type="InterPro" id="IPR052519">
    <property type="entry name" value="Euk-type_GlcNAc_Kinase"/>
</dbReference>
<dbReference type="GO" id="GO:0016301">
    <property type="term" value="F:kinase activity"/>
    <property type="evidence" value="ECO:0007669"/>
    <property type="project" value="UniProtKB-KW"/>
</dbReference>